<dbReference type="Proteomes" id="UP000199585">
    <property type="component" value="Unassembled WGS sequence"/>
</dbReference>
<dbReference type="Pfam" id="PF06945">
    <property type="entry name" value="DUF1289"/>
    <property type="match status" value="1"/>
</dbReference>
<dbReference type="AlphaFoldDB" id="A0A1H8BJ24"/>
<name>A0A1H8BJ24_9RHOB</name>
<dbReference type="RefSeq" id="WP_089899886.1">
    <property type="nucleotide sequence ID" value="NZ_FOCI01000005.1"/>
</dbReference>
<evidence type="ECO:0000313" key="2">
    <source>
        <dbReference type="Proteomes" id="UP000199585"/>
    </source>
</evidence>
<dbReference type="PANTHER" id="PTHR35175:SF2">
    <property type="entry name" value="DUF1289 DOMAIN-CONTAINING PROTEIN"/>
    <property type="match status" value="1"/>
</dbReference>
<proteinExistence type="predicted"/>
<dbReference type="EMBL" id="FOCI01000005">
    <property type="protein sequence ID" value="SEM82154.1"/>
    <property type="molecule type" value="Genomic_DNA"/>
</dbReference>
<evidence type="ECO:0008006" key="3">
    <source>
        <dbReference type="Google" id="ProtNLM"/>
    </source>
</evidence>
<dbReference type="OrthoDB" id="9811423at2"/>
<sequence length="76" mass="8013">MTGLPKPQRPIATPQPAAIVSPCTKVCVIDRASRLCIGCLRSIDEIGAWSRMTPAARDAVMADLSGRSGLIAPQQP</sequence>
<evidence type="ECO:0000313" key="1">
    <source>
        <dbReference type="EMBL" id="SEM82154.1"/>
    </source>
</evidence>
<organism evidence="1 2">
    <name type="scientific">Loktanella fryxellensis</name>
    <dbReference type="NCBI Taxonomy" id="245187"/>
    <lineage>
        <taxon>Bacteria</taxon>
        <taxon>Pseudomonadati</taxon>
        <taxon>Pseudomonadota</taxon>
        <taxon>Alphaproteobacteria</taxon>
        <taxon>Rhodobacterales</taxon>
        <taxon>Roseobacteraceae</taxon>
        <taxon>Loktanella</taxon>
    </lineage>
</organism>
<reference evidence="1 2" key="1">
    <citation type="submission" date="2016-10" db="EMBL/GenBank/DDBJ databases">
        <authorList>
            <person name="de Groot N.N."/>
        </authorList>
    </citation>
    <scope>NUCLEOTIDE SEQUENCE [LARGE SCALE GENOMIC DNA]</scope>
    <source>
        <strain evidence="1 2">DSM 16213</strain>
    </source>
</reference>
<accession>A0A1H8BJ24</accession>
<protein>
    <recommendedName>
        <fullName evidence="3">DUF1289 domain-containing protein</fullName>
    </recommendedName>
</protein>
<keyword evidence="2" id="KW-1185">Reference proteome</keyword>
<dbReference type="PANTHER" id="PTHR35175">
    <property type="entry name" value="DUF1289 DOMAIN-CONTAINING PROTEIN"/>
    <property type="match status" value="1"/>
</dbReference>
<dbReference type="STRING" id="245187.SAMN04488003_10545"/>
<gene>
    <name evidence="1" type="ORF">SAMN04488003_10545</name>
</gene>
<dbReference type="InterPro" id="IPR010710">
    <property type="entry name" value="DUF1289"/>
</dbReference>